<organism evidence="7 8">
    <name type="scientific">Petromyces alliaceus</name>
    <name type="common">Aspergillus alliaceus</name>
    <dbReference type="NCBI Taxonomy" id="209559"/>
    <lineage>
        <taxon>Eukaryota</taxon>
        <taxon>Fungi</taxon>
        <taxon>Dikarya</taxon>
        <taxon>Ascomycota</taxon>
        <taxon>Pezizomycotina</taxon>
        <taxon>Eurotiomycetes</taxon>
        <taxon>Eurotiomycetidae</taxon>
        <taxon>Eurotiales</taxon>
        <taxon>Aspergillaceae</taxon>
        <taxon>Aspergillus</taxon>
        <taxon>Aspergillus subgen. Circumdati</taxon>
    </lineage>
</organism>
<keyword evidence="8" id="KW-1185">Reference proteome</keyword>
<protein>
    <recommendedName>
        <fullName evidence="6">Zn(2)-C6 fungal-type domain-containing protein</fullName>
    </recommendedName>
</protein>
<dbReference type="InterPro" id="IPR001138">
    <property type="entry name" value="Zn2Cys6_DnaBD"/>
</dbReference>
<keyword evidence="5" id="KW-0175">Coiled coil</keyword>
<dbReference type="InterPro" id="IPR036864">
    <property type="entry name" value="Zn2-C6_fun-type_DNA-bd_sf"/>
</dbReference>
<evidence type="ECO:0000256" key="3">
    <source>
        <dbReference type="ARBA" id="ARBA00023163"/>
    </source>
</evidence>
<evidence type="ECO:0000256" key="2">
    <source>
        <dbReference type="ARBA" id="ARBA00023125"/>
    </source>
</evidence>
<evidence type="ECO:0000313" key="8">
    <source>
        <dbReference type="Proteomes" id="UP000541154"/>
    </source>
</evidence>
<dbReference type="PROSITE" id="PS00463">
    <property type="entry name" value="ZN2_CY6_FUNGAL_1"/>
    <property type="match status" value="1"/>
</dbReference>
<dbReference type="CDD" id="cd00067">
    <property type="entry name" value="GAL4"/>
    <property type="match status" value="1"/>
</dbReference>
<dbReference type="GO" id="GO:0009893">
    <property type="term" value="P:positive regulation of metabolic process"/>
    <property type="evidence" value="ECO:0007669"/>
    <property type="project" value="UniProtKB-ARBA"/>
</dbReference>
<sequence>MNNTNGTPPATTASLRTSCDRCRAQKLRCVPSSKTDPFASCQRCLRAKGPKSCVFSRRLRTGRQTKTTGESDHRQVVSRRERVASTASLPGMSAFALSSLTSPKEPTFVESHQPMIASPRELKPDGRDTDMSINCASVAFMESPWDHDIALDPALQHQIDTFPIIDPSISPADEPYVRSPGENMDSHIKTSFHPDFATFLDIQNILTSPPYTASPNIGPDIDMDAELLAEEKPSPLVNLSALLAKMSHYETQLARLYDSKLDSYPIGDALFLSQHFYAILADSGQLDASSDLDMPTRLLTLSCYIMLTRIYFAIFTYLHEHLSRLPDARCSTHRLARSSDPSVADMHAYRGLRLGQLQPMCVCTGWEPAMRIKKAVSMLLDSLGNAERALVLPPTVGVLHTPGAQGITGDKMPLFEEGVMAGLTNGRLQKKLREQERELRGKVEEVDDLLDGLLVPST</sequence>
<dbReference type="AlphaFoldDB" id="A0A8H6A810"/>
<comment type="caution">
    <text evidence="7">The sequence shown here is derived from an EMBL/GenBank/DDBJ whole genome shotgun (WGS) entry which is preliminary data.</text>
</comment>
<proteinExistence type="predicted"/>
<dbReference type="Gene3D" id="4.10.240.10">
    <property type="entry name" value="Zn(2)-C6 fungal-type DNA-binding domain"/>
    <property type="match status" value="1"/>
</dbReference>
<dbReference type="Proteomes" id="UP000541154">
    <property type="component" value="Unassembled WGS sequence"/>
</dbReference>
<dbReference type="SUPFAM" id="SSF57701">
    <property type="entry name" value="Zn2/Cys6 DNA-binding domain"/>
    <property type="match status" value="1"/>
</dbReference>
<evidence type="ECO:0000256" key="1">
    <source>
        <dbReference type="ARBA" id="ARBA00023015"/>
    </source>
</evidence>
<keyword evidence="1" id="KW-0805">Transcription regulation</keyword>
<dbReference type="GO" id="GO:0003677">
    <property type="term" value="F:DNA binding"/>
    <property type="evidence" value="ECO:0007669"/>
    <property type="project" value="UniProtKB-KW"/>
</dbReference>
<dbReference type="EMBL" id="SPNV01000087">
    <property type="protein sequence ID" value="KAF5861889.1"/>
    <property type="molecule type" value="Genomic_DNA"/>
</dbReference>
<feature type="domain" description="Zn(2)-C6 fungal-type" evidence="6">
    <location>
        <begin position="18"/>
        <end position="55"/>
    </location>
</feature>
<name>A0A8H6A810_PETAA</name>
<reference evidence="7 8" key="1">
    <citation type="submission" date="2019-04" db="EMBL/GenBank/DDBJ databases">
        <title>Aspergillus burnettii sp. nov., novel species from soil in southeast Queensland.</title>
        <authorList>
            <person name="Gilchrist C.L.M."/>
            <person name="Pitt J.I."/>
            <person name="Lange L."/>
            <person name="Lacey H.J."/>
            <person name="Vuong D."/>
            <person name="Midgley D.J."/>
            <person name="Greenfield P."/>
            <person name="Bradbury M."/>
            <person name="Lacey E."/>
            <person name="Busk P.K."/>
            <person name="Pilgaard B."/>
            <person name="Chooi Y.H."/>
            <person name="Piggott A.M."/>
        </authorList>
    </citation>
    <scope>NUCLEOTIDE SEQUENCE [LARGE SCALE GENOMIC DNA]</scope>
    <source>
        <strain evidence="7 8">FRR 5400</strain>
    </source>
</reference>
<evidence type="ECO:0000313" key="7">
    <source>
        <dbReference type="EMBL" id="KAF5861889.1"/>
    </source>
</evidence>
<evidence type="ECO:0000256" key="5">
    <source>
        <dbReference type="SAM" id="Coils"/>
    </source>
</evidence>
<keyword evidence="3" id="KW-0804">Transcription</keyword>
<keyword evidence="4" id="KW-0539">Nucleus</keyword>
<evidence type="ECO:0000256" key="4">
    <source>
        <dbReference type="ARBA" id="ARBA00023242"/>
    </source>
</evidence>
<feature type="coiled-coil region" evidence="5">
    <location>
        <begin position="425"/>
        <end position="452"/>
    </location>
</feature>
<evidence type="ECO:0000259" key="6">
    <source>
        <dbReference type="PROSITE" id="PS50048"/>
    </source>
</evidence>
<keyword evidence="2" id="KW-0238">DNA-binding</keyword>
<dbReference type="GO" id="GO:0008270">
    <property type="term" value="F:zinc ion binding"/>
    <property type="evidence" value="ECO:0007669"/>
    <property type="project" value="InterPro"/>
</dbReference>
<dbReference type="GO" id="GO:0000981">
    <property type="term" value="F:DNA-binding transcription factor activity, RNA polymerase II-specific"/>
    <property type="evidence" value="ECO:0007669"/>
    <property type="project" value="InterPro"/>
</dbReference>
<gene>
    <name evidence="7" type="ORF">ETB97_012360</name>
</gene>
<accession>A0A8H6A810</accession>
<dbReference type="PROSITE" id="PS50048">
    <property type="entry name" value="ZN2_CY6_FUNGAL_2"/>
    <property type="match status" value="1"/>
</dbReference>